<dbReference type="Pfam" id="PF06293">
    <property type="entry name" value="Kdo"/>
    <property type="match status" value="1"/>
</dbReference>
<comment type="caution">
    <text evidence="1">The sequence shown here is derived from an EMBL/GenBank/DDBJ whole genome shotgun (WGS) entry which is preliminary data.</text>
</comment>
<accession>A0ABR6KTK2</accession>
<name>A0ABR6KTK2_9BACT</name>
<dbReference type="Proteomes" id="UP000533637">
    <property type="component" value="Unassembled WGS sequence"/>
</dbReference>
<proteinExistence type="predicted"/>
<gene>
    <name evidence="1" type="ORF">GGQ57_004165</name>
</gene>
<evidence type="ECO:0000313" key="1">
    <source>
        <dbReference type="EMBL" id="MBB4624237.1"/>
    </source>
</evidence>
<protein>
    <recommendedName>
        <fullName evidence="3">Kdo domain containing protein</fullName>
    </recommendedName>
</protein>
<dbReference type="RefSeq" id="WP_183671984.1">
    <property type="nucleotide sequence ID" value="NZ_BMPB01000014.1"/>
</dbReference>
<evidence type="ECO:0008006" key="3">
    <source>
        <dbReference type="Google" id="ProtNLM"/>
    </source>
</evidence>
<reference evidence="1 2" key="1">
    <citation type="submission" date="2020-08" db="EMBL/GenBank/DDBJ databases">
        <title>Genomic Encyclopedia of Type Strains, Phase IV (KMG-IV): sequencing the most valuable type-strain genomes for metagenomic binning, comparative biology and taxonomic classification.</title>
        <authorList>
            <person name="Goeker M."/>
        </authorList>
    </citation>
    <scope>NUCLEOTIDE SEQUENCE [LARGE SCALE GENOMIC DNA]</scope>
    <source>
        <strain evidence="1 2">DSM 102983</strain>
    </source>
</reference>
<organism evidence="1 2">
    <name type="scientific">Parabacteroides faecis</name>
    <dbReference type="NCBI Taxonomy" id="1217282"/>
    <lineage>
        <taxon>Bacteria</taxon>
        <taxon>Pseudomonadati</taxon>
        <taxon>Bacteroidota</taxon>
        <taxon>Bacteroidia</taxon>
        <taxon>Bacteroidales</taxon>
        <taxon>Tannerellaceae</taxon>
        <taxon>Parabacteroides</taxon>
    </lineage>
</organism>
<dbReference type="EMBL" id="JACHOC010000009">
    <property type="protein sequence ID" value="MBB4624237.1"/>
    <property type="molecule type" value="Genomic_DNA"/>
</dbReference>
<sequence length="255" mass="30311">MEYQINPKYAYLEKEILSVPIRFDKEGELIYKGRNILKVLNIGGIRMCIKSFKYPHIINKVAYTYFRKSKAERSYLYANRFVELGIGTPEPVAYILFRDKVGLTYSYYISLQLDDVSTLRGLFLLPKEEQIEAFRAFTRFTYDFQQKGVYFIDHSLGNTLVKKDDDGVYHFWLVDLNRTQFEVVSSWKGLKNLSMLELPEFLLQTIGEEYALLNHEDKEEMVKRLILLTKAHNEHVKRKSFIRNTRRMIKRRLFS</sequence>
<evidence type="ECO:0000313" key="2">
    <source>
        <dbReference type="Proteomes" id="UP000533637"/>
    </source>
</evidence>
<keyword evidence="2" id="KW-1185">Reference proteome</keyword>